<dbReference type="InterPro" id="IPR000014">
    <property type="entry name" value="PAS"/>
</dbReference>
<evidence type="ECO:0000259" key="9">
    <source>
        <dbReference type="PROSITE" id="PS50109"/>
    </source>
</evidence>
<keyword evidence="4" id="KW-0808">Transferase</keyword>
<keyword evidence="6" id="KW-0418">Kinase</keyword>
<evidence type="ECO:0000256" key="7">
    <source>
        <dbReference type="ARBA" id="ARBA00022840"/>
    </source>
</evidence>
<evidence type="ECO:0000256" key="1">
    <source>
        <dbReference type="ARBA" id="ARBA00000085"/>
    </source>
</evidence>
<dbReference type="SUPFAM" id="SSF55785">
    <property type="entry name" value="PYP-like sensor domain (PAS domain)"/>
    <property type="match status" value="1"/>
</dbReference>
<dbReference type="SUPFAM" id="SSF55874">
    <property type="entry name" value="ATPase domain of HSP90 chaperone/DNA topoisomerase II/histidine kinase"/>
    <property type="match status" value="1"/>
</dbReference>
<proteinExistence type="predicted"/>
<dbReference type="PANTHER" id="PTHR43065">
    <property type="entry name" value="SENSOR HISTIDINE KINASE"/>
    <property type="match status" value="1"/>
</dbReference>
<keyword evidence="8" id="KW-0902">Two-component regulatory system</keyword>
<feature type="domain" description="Histidine kinase" evidence="9">
    <location>
        <begin position="299"/>
        <end position="509"/>
    </location>
</feature>
<dbReference type="Gene3D" id="3.30.565.10">
    <property type="entry name" value="Histidine kinase-like ATPase, C-terminal domain"/>
    <property type="match status" value="1"/>
</dbReference>
<protein>
    <recommendedName>
        <fullName evidence="2">histidine kinase</fullName>
        <ecNumber evidence="2">2.7.13.3</ecNumber>
    </recommendedName>
</protein>
<feature type="domain" description="PAC" evidence="11">
    <location>
        <begin position="90"/>
        <end position="144"/>
    </location>
</feature>
<keyword evidence="13" id="KW-1185">Reference proteome</keyword>
<dbReference type="CDD" id="cd00130">
    <property type="entry name" value="PAS"/>
    <property type="match status" value="1"/>
</dbReference>
<dbReference type="InterPro" id="IPR036890">
    <property type="entry name" value="HATPase_C_sf"/>
</dbReference>
<comment type="caution">
    <text evidence="12">The sequence shown here is derived from an EMBL/GenBank/DDBJ whole genome shotgun (WGS) entry which is preliminary data.</text>
</comment>
<dbReference type="Proteomes" id="UP001549691">
    <property type="component" value="Unassembled WGS sequence"/>
</dbReference>
<accession>A0ABV2TJ20</accession>
<dbReference type="SMART" id="SM00091">
    <property type="entry name" value="PAS"/>
    <property type="match status" value="1"/>
</dbReference>
<keyword evidence="7" id="KW-0067">ATP-binding</keyword>
<dbReference type="InterPro" id="IPR035965">
    <property type="entry name" value="PAS-like_dom_sf"/>
</dbReference>
<evidence type="ECO:0000313" key="13">
    <source>
        <dbReference type="Proteomes" id="UP001549691"/>
    </source>
</evidence>
<evidence type="ECO:0000256" key="2">
    <source>
        <dbReference type="ARBA" id="ARBA00012438"/>
    </source>
</evidence>
<keyword evidence="5" id="KW-0547">Nucleotide-binding</keyword>
<dbReference type="InterPro" id="IPR013767">
    <property type="entry name" value="PAS_fold"/>
</dbReference>
<dbReference type="SMART" id="SM00387">
    <property type="entry name" value="HATPase_c"/>
    <property type="match status" value="1"/>
</dbReference>
<name>A0ABV2TJ20_9RHOO</name>
<dbReference type="InterPro" id="IPR000700">
    <property type="entry name" value="PAS-assoc_C"/>
</dbReference>
<dbReference type="InterPro" id="IPR005467">
    <property type="entry name" value="His_kinase_dom"/>
</dbReference>
<dbReference type="InterPro" id="IPR001610">
    <property type="entry name" value="PAC"/>
</dbReference>
<comment type="catalytic activity">
    <reaction evidence="1">
        <text>ATP + protein L-histidine = ADP + protein N-phospho-L-histidine.</text>
        <dbReference type="EC" id="2.7.13.3"/>
    </reaction>
</comment>
<dbReference type="InterPro" id="IPR014285">
    <property type="entry name" value="N_fixation_neg-reg_NifL"/>
</dbReference>
<sequence>MPSPKKKTATPRSSVRSIPAALYRAAVEQADIAISITDPRANIEYVNPAFTRKTGFSPEDAVGLNQSILSNHTTPPGVYKALWQQINSKQPWSGRLVNSRKDGGKYLADLTITPVLDEAGEISHFLGLHRDITELHKLECAVRNQKALIESVVDGAPLVLALLNMEDRVLLDNHAYKALMADLRMQEPAAVLLEAVRANLGAGFGPFKPGAHAFLDQQIRLDRPHWRTPRCYACSGVWVAADKDSTDAFYDEAAESYLLLVATDVTRMVMEQEKSRVAALHAVLADENRQQALRESLSAAVYQLEGPLNVLNSVVTVMGRRGCDPAQAALTDALKAGQDALETLRAAVPALGSAITGPVNMNEAVRDVLDLSAQKFLATGISVQWDPQLVLPTLQGHPNRLRTLIKALVDNAIEAMNTKGWQQRLLAISTRADKQSIEVTVTDSGPGIDPDLRLKAFEPFFSTKKGQGQHLGTGLSSAQQVAVDHDGSIELGTGPYGGCVAKLVLPLKRNGQM</sequence>
<dbReference type="Pfam" id="PF02518">
    <property type="entry name" value="HATPase_c"/>
    <property type="match status" value="1"/>
</dbReference>
<dbReference type="SMART" id="SM00086">
    <property type="entry name" value="PAC"/>
    <property type="match status" value="1"/>
</dbReference>
<dbReference type="PRINTS" id="PR00344">
    <property type="entry name" value="BCTRLSENSOR"/>
</dbReference>
<evidence type="ECO:0000256" key="4">
    <source>
        <dbReference type="ARBA" id="ARBA00022679"/>
    </source>
</evidence>
<dbReference type="NCBIfam" id="TIGR02938">
    <property type="entry name" value="nifL_nitrog"/>
    <property type="match status" value="1"/>
</dbReference>
<keyword evidence="3" id="KW-0597">Phosphoprotein</keyword>
<gene>
    <name evidence="12" type="primary">nifL</name>
    <name evidence="12" type="ORF">ABXR19_06890</name>
</gene>
<dbReference type="InterPro" id="IPR003594">
    <property type="entry name" value="HATPase_dom"/>
</dbReference>
<reference evidence="12 13" key="1">
    <citation type="submission" date="2024-07" db="EMBL/GenBank/DDBJ databases">
        <title>Uliginosibacterium flavum JJ3220;KACC:17644.</title>
        <authorList>
            <person name="Kim M.K."/>
        </authorList>
    </citation>
    <scope>NUCLEOTIDE SEQUENCE [LARGE SCALE GENOMIC DNA]</scope>
    <source>
        <strain evidence="12 13">KACC:17644</strain>
    </source>
</reference>
<evidence type="ECO:0000313" key="12">
    <source>
        <dbReference type="EMBL" id="MET7013909.1"/>
    </source>
</evidence>
<dbReference type="PROSITE" id="PS50113">
    <property type="entry name" value="PAC"/>
    <property type="match status" value="1"/>
</dbReference>
<feature type="domain" description="PAS" evidence="10">
    <location>
        <begin position="19"/>
        <end position="63"/>
    </location>
</feature>
<dbReference type="EMBL" id="JBEWZI010000006">
    <property type="protein sequence ID" value="MET7013909.1"/>
    <property type="molecule type" value="Genomic_DNA"/>
</dbReference>
<evidence type="ECO:0000256" key="6">
    <source>
        <dbReference type="ARBA" id="ARBA00022777"/>
    </source>
</evidence>
<dbReference type="RefSeq" id="WP_354600372.1">
    <property type="nucleotide sequence ID" value="NZ_JBEWZI010000006.1"/>
</dbReference>
<evidence type="ECO:0000259" key="10">
    <source>
        <dbReference type="PROSITE" id="PS50112"/>
    </source>
</evidence>
<organism evidence="12 13">
    <name type="scientific">Uliginosibacterium flavum</name>
    <dbReference type="NCBI Taxonomy" id="1396831"/>
    <lineage>
        <taxon>Bacteria</taxon>
        <taxon>Pseudomonadati</taxon>
        <taxon>Pseudomonadota</taxon>
        <taxon>Betaproteobacteria</taxon>
        <taxon>Rhodocyclales</taxon>
        <taxon>Zoogloeaceae</taxon>
        <taxon>Uliginosibacterium</taxon>
    </lineage>
</organism>
<dbReference type="EC" id="2.7.13.3" evidence="2"/>
<dbReference type="Gene3D" id="3.30.450.20">
    <property type="entry name" value="PAS domain"/>
    <property type="match status" value="1"/>
</dbReference>
<dbReference type="NCBIfam" id="TIGR00229">
    <property type="entry name" value="sensory_box"/>
    <property type="match status" value="1"/>
</dbReference>
<dbReference type="InterPro" id="IPR004358">
    <property type="entry name" value="Sig_transdc_His_kin-like_C"/>
</dbReference>
<dbReference type="PROSITE" id="PS50109">
    <property type="entry name" value="HIS_KIN"/>
    <property type="match status" value="1"/>
</dbReference>
<dbReference type="PANTHER" id="PTHR43065:SF42">
    <property type="entry name" value="TWO-COMPONENT SENSOR PPRA"/>
    <property type="match status" value="1"/>
</dbReference>
<evidence type="ECO:0000259" key="11">
    <source>
        <dbReference type="PROSITE" id="PS50113"/>
    </source>
</evidence>
<evidence type="ECO:0000256" key="8">
    <source>
        <dbReference type="ARBA" id="ARBA00023012"/>
    </source>
</evidence>
<evidence type="ECO:0000256" key="5">
    <source>
        <dbReference type="ARBA" id="ARBA00022741"/>
    </source>
</evidence>
<evidence type="ECO:0000256" key="3">
    <source>
        <dbReference type="ARBA" id="ARBA00022553"/>
    </source>
</evidence>
<dbReference type="Pfam" id="PF00989">
    <property type="entry name" value="PAS"/>
    <property type="match status" value="1"/>
</dbReference>
<dbReference type="PROSITE" id="PS50112">
    <property type="entry name" value="PAS"/>
    <property type="match status" value="1"/>
</dbReference>